<evidence type="ECO:0000313" key="7">
    <source>
        <dbReference type="Proteomes" id="UP001152747"/>
    </source>
</evidence>
<dbReference type="Gene3D" id="3.30.40.10">
    <property type="entry name" value="Zinc/RING finger domain, C3HC4 (zinc finger)"/>
    <property type="match status" value="1"/>
</dbReference>
<evidence type="ECO:0000256" key="3">
    <source>
        <dbReference type="PROSITE-ProRule" id="PRU00175"/>
    </source>
</evidence>
<keyword evidence="7" id="KW-1185">Reference proteome</keyword>
<organism evidence="6 7">
    <name type="scientific">Caenorhabditis angaria</name>
    <dbReference type="NCBI Taxonomy" id="860376"/>
    <lineage>
        <taxon>Eukaryota</taxon>
        <taxon>Metazoa</taxon>
        <taxon>Ecdysozoa</taxon>
        <taxon>Nematoda</taxon>
        <taxon>Chromadorea</taxon>
        <taxon>Rhabditida</taxon>
        <taxon>Rhabditina</taxon>
        <taxon>Rhabditomorpha</taxon>
        <taxon>Rhabditoidea</taxon>
        <taxon>Rhabditidae</taxon>
        <taxon>Peloderinae</taxon>
        <taxon>Caenorhabditis</taxon>
    </lineage>
</organism>
<dbReference type="AlphaFoldDB" id="A0A9P1N2A3"/>
<evidence type="ECO:0000259" key="5">
    <source>
        <dbReference type="PROSITE" id="PS50089"/>
    </source>
</evidence>
<keyword evidence="1 3" id="KW-0863">Zinc-finger</keyword>
<dbReference type="PANTHER" id="PTHR47156:SF10">
    <property type="entry name" value="E3 UBIQUITIN-PROTEIN LIGASE TRIM-21-RELATED"/>
    <property type="match status" value="1"/>
</dbReference>
<name>A0A9P1N2A3_9PELO</name>
<dbReference type="GO" id="GO:0008270">
    <property type="term" value="F:zinc ion binding"/>
    <property type="evidence" value="ECO:0007669"/>
    <property type="project" value="UniProtKB-KW"/>
</dbReference>
<protein>
    <recommendedName>
        <fullName evidence="5">RING-type domain-containing protein</fullName>
    </recommendedName>
</protein>
<evidence type="ECO:0000256" key="2">
    <source>
        <dbReference type="ARBA" id="ARBA00022833"/>
    </source>
</evidence>
<accession>A0A9P1N2A3</accession>
<keyword evidence="1 3" id="KW-0479">Metal-binding</keyword>
<dbReference type="PANTHER" id="PTHR47156">
    <property type="entry name" value="PROTEIN CBG20824"/>
    <property type="match status" value="1"/>
</dbReference>
<evidence type="ECO:0000256" key="1">
    <source>
        <dbReference type="ARBA" id="ARBA00022771"/>
    </source>
</evidence>
<comment type="caution">
    <text evidence="6">The sequence shown here is derived from an EMBL/GenBank/DDBJ whole genome shotgun (WGS) entry which is preliminary data.</text>
</comment>
<evidence type="ECO:0000313" key="6">
    <source>
        <dbReference type="EMBL" id="CAI5445195.1"/>
    </source>
</evidence>
<dbReference type="SUPFAM" id="SSF57850">
    <property type="entry name" value="RING/U-box"/>
    <property type="match status" value="1"/>
</dbReference>
<keyword evidence="4" id="KW-0175">Coiled coil</keyword>
<proteinExistence type="predicted"/>
<dbReference type="Pfam" id="PF14634">
    <property type="entry name" value="zf-RING_5"/>
    <property type="match status" value="1"/>
</dbReference>
<dbReference type="EMBL" id="CANHGI010000003">
    <property type="protein sequence ID" value="CAI5445195.1"/>
    <property type="molecule type" value="Genomic_DNA"/>
</dbReference>
<dbReference type="InterPro" id="IPR013083">
    <property type="entry name" value="Znf_RING/FYVE/PHD"/>
</dbReference>
<dbReference type="PROSITE" id="PS50089">
    <property type="entry name" value="ZF_RING_2"/>
    <property type="match status" value="1"/>
</dbReference>
<sequence length="270" mass="31297">MVDEEEVAQCPICFENFDSERFVPMIFTCGHNICQQCSDRAAQMQQCPVCRKPIGARNRNFQLIDTLKLVENLKLKNQELLNKKLDYKCSLCQKWELEENLVICKTCVIDPNILDLQAVSRNENTTQVLEVSMCSTCAYQMHIKKKHEIVDMFPILSAYQFSNHLSTLEAIRGCFDSSVQECNQTMQNFNETMCGISGEFEKMLELARKSKSTKMQNEVIRKIETEMEQAKLLSLEVTQKIREDSDEMLKLVEKIELEKVADEQFCFEVL</sequence>
<dbReference type="InterPro" id="IPR001841">
    <property type="entry name" value="Znf_RING"/>
</dbReference>
<feature type="domain" description="RING-type" evidence="5">
    <location>
        <begin position="10"/>
        <end position="51"/>
    </location>
</feature>
<keyword evidence="2" id="KW-0862">Zinc</keyword>
<dbReference type="Proteomes" id="UP001152747">
    <property type="component" value="Unassembled WGS sequence"/>
</dbReference>
<dbReference type="OrthoDB" id="6270329at2759"/>
<dbReference type="InterPro" id="IPR052667">
    <property type="entry name" value="E3_ubiquitin-ligase_RING"/>
</dbReference>
<dbReference type="SMART" id="SM00184">
    <property type="entry name" value="RING"/>
    <property type="match status" value="1"/>
</dbReference>
<gene>
    <name evidence="6" type="ORF">CAMP_LOCUS7832</name>
</gene>
<evidence type="ECO:0000256" key="4">
    <source>
        <dbReference type="SAM" id="Coils"/>
    </source>
</evidence>
<reference evidence="6" key="1">
    <citation type="submission" date="2022-11" db="EMBL/GenBank/DDBJ databases">
        <authorList>
            <person name="Kikuchi T."/>
        </authorList>
    </citation>
    <scope>NUCLEOTIDE SEQUENCE</scope>
    <source>
        <strain evidence="6">PS1010</strain>
    </source>
</reference>
<feature type="coiled-coil region" evidence="4">
    <location>
        <begin position="63"/>
        <end position="90"/>
    </location>
</feature>